<feature type="region of interest" description="Disordered" evidence="1">
    <location>
        <begin position="32"/>
        <end position="52"/>
    </location>
</feature>
<dbReference type="GeneID" id="37137669"/>
<organism evidence="2 3">
    <name type="scientific">Aspergillus uvarum CBS 121591</name>
    <dbReference type="NCBI Taxonomy" id="1448315"/>
    <lineage>
        <taxon>Eukaryota</taxon>
        <taxon>Fungi</taxon>
        <taxon>Dikarya</taxon>
        <taxon>Ascomycota</taxon>
        <taxon>Pezizomycotina</taxon>
        <taxon>Eurotiomycetes</taxon>
        <taxon>Eurotiomycetidae</taxon>
        <taxon>Eurotiales</taxon>
        <taxon>Aspergillaceae</taxon>
        <taxon>Aspergillus</taxon>
        <taxon>Aspergillus subgen. Circumdati</taxon>
    </lineage>
</organism>
<reference evidence="2 3" key="1">
    <citation type="submission" date="2016-12" db="EMBL/GenBank/DDBJ databases">
        <title>The genomes of Aspergillus section Nigri reveals drivers in fungal speciation.</title>
        <authorList>
            <consortium name="DOE Joint Genome Institute"/>
            <person name="Vesth T.C."/>
            <person name="Nybo J."/>
            <person name="Theobald S."/>
            <person name="Brandl J."/>
            <person name="Frisvad J.C."/>
            <person name="Nielsen K.F."/>
            <person name="Lyhne E.K."/>
            <person name="Kogle M.E."/>
            <person name="Kuo A."/>
            <person name="Riley R."/>
            <person name="Clum A."/>
            <person name="Nolan M."/>
            <person name="Lipzen A."/>
            <person name="Salamov A."/>
            <person name="Henrissat B."/>
            <person name="Wiebenga A."/>
            <person name="De Vries R.P."/>
            <person name="Grigoriev I.V."/>
            <person name="Mortensen U.H."/>
            <person name="Andersen M.R."/>
            <person name="Baker S.E."/>
        </authorList>
    </citation>
    <scope>NUCLEOTIDE SEQUENCE [LARGE SCALE GENOMIC DNA]</scope>
    <source>
        <strain evidence="2 3">CBS 121591</strain>
    </source>
</reference>
<dbReference type="AlphaFoldDB" id="A0A319CGU6"/>
<accession>A0A319CGU6</accession>
<keyword evidence="3" id="KW-1185">Reference proteome</keyword>
<name>A0A319CGU6_9EURO</name>
<evidence type="ECO:0000313" key="3">
    <source>
        <dbReference type="Proteomes" id="UP000248340"/>
    </source>
</evidence>
<proteinExistence type="predicted"/>
<sequence>MMCDCDCDAILVDPVCVRRPHDLAHTFAAHHPRRSHHSCLPAYLPSSRRLQH</sequence>
<evidence type="ECO:0000256" key="1">
    <source>
        <dbReference type="SAM" id="MobiDB-lite"/>
    </source>
</evidence>
<dbReference type="EMBL" id="KZ821692">
    <property type="protein sequence ID" value="PYH83031.1"/>
    <property type="molecule type" value="Genomic_DNA"/>
</dbReference>
<dbReference type="Proteomes" id="UP000248340">
    <property type="component" value="Unassembled WGS sequence"/>
</dbReference>
<protein>
    <submittedName>
        <fullName evidence="2">Uncharacterized protein</fullName>
    </submittedName>
</protein>
<dbReference type="VEuPathDB" id="FungiDB:BO82DRAFT_353336"/>
<gene>
    <name evidence="2" type="ORF">BO82DRAFT_353336</name>
</gene>
<evidence type="ECO:0000313" key="2">
    <source>
        <dbReference type="EMBL" id="PYH83031.1"/>
    </source>
</evidence>
<dbReference type="RefSeq" id="XP_025493231.1">
    <property type="nucleotide sequence ID" value="XM_025634928.1"/>
</dbReference>